<dbReference type="Gene3D" id="3.30.420.10">
    <property type="entry name" value="Ribonuclease H-like superfamily/Ribonuclease H"/>
    <property type="match status" value="1"/>
</dbReference>
<dbReference type="Pfam" id="PF13976">
    <property type="entry name" value="gag_pre-integrs"/>
    <property type="match status" value="1"/>
</dbReference>
<evidence type="ECO:0000313" key="3">
    <source>
        <dbReference type="Proteomes" id="UP000187406"/>
    </source>
</evidence>
<dbReference type="STRING" id="3775.A0A1Q3BVD7"/>
<evidence type="ECO:0000313" key="2">
    <source>
        <dbReference type="EMBL" id="GAV71862.1"/>
    </source>
</evidence>
<dbReference type="PANTHER" id="PTHR42648">
    <property type="entry name" value="TRANSPOSASE, PUTATIVE-RELATED"/>
    <property type="match status" value="1"/>
</dbReference>
<keyword evidence="3" id="KW-1185">Reference proteome</keyword>
<evidence type="ECO:0000259" key="1">
    <source>
        <dbReference type="Pfam" id="PF13976"/>
    </source>
</evidence>
<dbReference type="InterPro" id="IPR036397">
    <property type="entry name" value="RNaseH_sf"/>
</dbReference>
<gene>
    <name evidence="2" type="ORF">CFOL_v3_15351</name>
</gene>
<proteinExistence type="predicted"/>
<reference evidence="3" key="1">
    <citation type="submission" date="2016-04" db="EMBL/GenBank/DDBJ databases">
        <title>Cephalotus genome sequencing.</title>
        <authorList>
            <person name="Fukushima K."/>
            <person name="Hasebe M."/>
            <person name="Fang X."/>
        </authorList>
    </citation>
    <scope>NUCLEOTIDE SEQUENCE [LARGE SCALE GENOMIC DNA]</scope>
    <source>
        <strain evidence="3">cv. St1</strain>
    </source>
</reference>
<protein>
    <submittedName>
        <fullName evidence="2">Gag_pre-integrs domain-containing protein</fullName>
    </submittedName>
</protein>
<dbReference type="GO" id="GO:0003676">
    <property type="term" value="F:nucleic acid binding"/>
    <property type="evidence" value="ECO:0007669"/>
    <property type="project" value="InterPro"/>
</dbReference>
<comment type="caution">
    <text evidence="2">The sequence shown here is derived from an EMBL/GenBank/DDBJ whole genome shotgun (WGS) entry which is preliminary data.</text>
</comment>
<accession>A0A1Q3BVD7</accession>
<dbReference type="EMBL" id="BDDD01000947">
    <property type="protein sequence ID" value="GAV71862.1"/>
    <property type="molecule type" value="Genomic_DNA"/>
</dbReference>
<dbReference type="AlphaFoldDB" id="A0A1Q3BVD7"/>
<dbReference type="InterPro" id="IPR025724">
    <property type="entry name" value="GAG-pre-integrase_dom"/>
</dbReference>
<name>A0A1Q3BVD7_CEPFO</name>
<dbReference type="PANTHER" id="PTHR42648:SF18">
    <property type="entry name" value="RETROTRANSPOSON, UNCLASSIFIED-LIKE PROTEIN"/>
    <property type="match status" value="1"/>
</dbReference>
<dbReference type="InterPro" id="IPR039537">
    <property type="entry name" value="Retrotran_Ty1/copia-like"/>
</dbReference>
<dbReference type="OrthoDB" id="1000085at2759"/>
<feature type="domain" description="GAG-pre-integrase" evidence="1">
    <location>
        <begin position="31"/>
        <end position="85"/>
    </location>
</feature>
<sequence>MIFDKRSMNLIYSVKMTANKMFPIMFSNVTINAFSASNDESMLCHRRFGHLIFSGLHLLHKLNMASGCPMMKNDHKVCEACIIGKPHRDKFPVSMPWRANKPLMLVHADICGPMQTLSLNESNFLIFVDDFSRMLGCIFLRRNLKHLKFLINLKQLLKTP</sequence>
<dbReference type="Proteomes" id="UP000187406">
    <property type="component" value="Unassembled WGS sequence"/>
</dbReference>
<dbReference type="InParanoid" id="A0A1Q3BVD7"/>
<organism evidence="2 3">
    <name type="scientific">Cephalotus follicularis</name>
    <name type="common">Albany pitcher plant</name>
    <dbReference type="NCBI Taxonomy" id="3775"/>
    <lineage>
        <taxon>Eukaryota</taxon>
        <taxon>Viridiplantae</taxon>
        <taxon>Streptophyta</taxon>
        <taxon>Embryophyta</taxon>
        <taxon>Tracheophyta</taxon>
        <taxon>Spermatophyta</taxon>
        <taxon>Magnoliopsida</taxon>
        <taxon>eudicotyledons</taxon>
        <taxon>Gunneridae</taxon>
        <taxon>Pentapetalae</taxon>
        <taxon>rosids</taxon>
        <taxon>fabids</taxon>
        <taxon>Oxalidales</taxon>
        <taxon>Cephalotaceae</taxon>
        <taxon>Cephalotus</taxon>
    </lineage>
</organism>